<dbReference type="PANTHER" id="PTHR42715">
    <property type="entry name" value="BETA-GLUCOSIDASE"/>
    <property type="match status" value="1"/>
</dbReference>
<dbReference type="GO" id="GO:0008422">
    <property type="term" value="F:beta-glucosidase activity"/>
    <property type="evidence" value="ECO:0007669"/>
    <property type="project" value="UniProtKB-EC"/>
</dbReference>
<dbReference type="PROSITE" id="PS00775">
    <property type="entry name" value="GLYCOSYL_HYDROL_F3"/>
    <property type="match status" value="1"/>
</dbReference>
<organism evidence="16">
    <name type="scientific">Prasinoderma coloniale</name>
    <dbReference type="NCBI Taxonomy" id="156133"/>
    <lineage>
        <taxon>Eukaryota</taxon>
        <taxon>Viridiplantae</taxon>
        <taxon>Prasinodermophyta</taxon>
        <taxon>Prasinodermophyceae</taxon>
        <taxon>Prasinodermales</taxon>
        <taxon>Prasinodermaceae</taxon>
        <taxon>Prasinoderma</taxon>
    </lineage>
</organism>
<evidence type="ECO:0000256" key="8">
    <source>
        <dbReference type="ARBA" id="ARBA00023295"/>
    </source>
</evidence>
<dbReference type="EC" id="3.2.1.21" evidence="4"/>
<dbReference type="EMBL" id="HBDZ01002248">
    <property type="protein sequence ID" value="CAD8230957.1"/>
    <property type="molecule type" value="Transcribed_RNA"/>
</dbReference>
<keyword evidence="6" id="KW-0732">Signal</keyword>
<dbReference type="Pfam" id="PF01915">
    <property type="entry name" value="Glyco_hydro_3_C"/>
    <property type="match status" value="1"/>
</dbReference>
<dbReference type="InterPro" id="IPR050288">
    <property type="entry name" value="Cellulose_deg_GH3"/>
</dbReference>
<dbReference type="InterPro" id="IPR017853">
    <property type="entry name" value="GH"/>
</dbReference>
<dbReference type="Gene3D" id="3.40.50.1700">
    <property type="entry name" value="Glycoside hydrolase family 3 C-terminal domain"/>
    <property type="match status" value="1"/>
</dbReference>
<dbReference type="Gene3D" id="3.20.20.300">
    <property type="entry name" value="Glycoside hydrolase, family 3, N-terminal domain"/>
    <property type="match status" value="1"/>
</dbReference>
<dbReference type="SMART" id="SM01217">
    <property type="entry name" value="Fn3_like"/>
    <property type="match status" value="1"/>
</dbReference>
<dbReference type="InterPro" id="IPR019800">
    <property type="entry name" value="Glyco_hydro_3_AS"/>
</dbReference>
<keyword evidence="7 14" id="KW-0378">Hydrolase</keyword>
<dbReference type="Pfam" id="PF00933">
    <property type="entry name" value="Glyco_hydro_3"/>
    <property type="match status" value="1"/>
</dbReference>
<gene>
    <name evidence="16" type="ORF">PCOL08062_LOCUS1781</name>
</gene>
<name>A0A7R9TBI4_9VIRI</name>
<dbReference type="Gene3D" id="2.60.40.10">
    <property type="entry name" value="Immunoglobulins"/>
    <property type="match status" value="1"/>
</dbReference>
<keyword evidence="8 14" id="KW-0326">Glycosidase</keyword>
<dbReference type="InterPro" id="IPR026891">
    <property type="entry name" value="Fn3-like"/>
</dbReference>
<accession>A0A7R9TBI4</accession>
<dbReference type="InterPro" id="IPR036881">
    <property type="entry name" value="Glyco_hydro_3_C_sf"/>
</dbReference>
<feature type="domain" description="Fibronectin type III-like" evidence="15">
    <location>
        <begin position="594"/>
        <end position="666"/>
    </location>
</feature>
<comment type="function">
    <text evidence="9">Beta-glucosidases are one of a number of cellulolytic enzymes involved in the degradation of cellulosic biomass. Catalyzes the last step releasing glucose from the inhibitory cellobiose.</text>
</comment>
<evidence type="ECO:0000256" key="12">
    <source>
        <dbReference type="ARBA" id="ARBA00041601"/>
    </source>
</evidence>
<dbReference type="PRINTS" id="PR00133">
    <property type="entry name" value="GLHYDRLASE3"/>
</dbReference>
<dbReference type="InterPro" id="IPR013783">
    <property type="entry name" value="Ig-like_fold"/>
</dbReference>
<proteinExistence type="inferred from homology"/>
<dbReference type="SUPFAM" id="SSF52279">
    <property type="entry name" value="Beta-D-glucan exohydrolase, C-terminal domain"/>
    <property type="match status" value="1"/>
</dbReference>
<reference evidence="16" key="1">
    <citation type="submission" date="2021-01" db="EMBL/GenBank/DDBJ databases">
        <authorList>
            <person name="Corre E."/>
            <person name="Pelletier E."/>
            <person name="Niang G."/>
            <person name="Scheremetjew M."/>
            <person name="Finn R."/>
            <person name="Kale V."/>
            <person name="Holt S."/>
            <person name="Cochrane G."/>
            <person name="Meng A."/>
            <person name="Brown T."/>
            <person name="Cohen L."/>
        </authorList>
    </citation>
    <scope>NUCLEOTIDE SEQUENCE</scope>
    <source>
        <strain evidence="16">CCMP1413</strain>
    </source>
</reference>
<evidence type="ECO:0000256" key="5">
    <source>
        <dbReference type="ARBA" id="ARBA00022525"/>
    </source>
</evidence>
<sequence>MLAKMTFDEKASLLGGVGYAKSPYVGATAGVARLGVPPLQLNDAGQGFRTDGQNESLPGSSTAFPCALAVAATFDEALAASTASAMAREFVRKGANGLLAPAVNVLRVPQNGRSFEYLSGEDPILGARLVEATVLAIQEEGIIATPKHFIDNSQEEQRQGVNEVVDGRTQRELYMRPFAAAARAGAAATMCSYNRINGPWACESEATLTGLLRKEAGFVGFVMSDWGGTHSTAAAIKAGMDQEMGEVDFFAPARLKAAIAAGAMSEADVDTAAVRVLTSMYAIGLMDAPPRPPGSVHANVTTPEHAELARNVSAASLVLLTNERKALPLRAAQRVAVIGDAAHNAPIVVGGGSGRVQPPYVATHLQGIRAAAIAGGVSYTPSGDRDAAALVAAAADVAVVVVGVNSSEGSDRDSLSLAAEDDALVEAVIAAQPDTVVVVCAPGPVLMPWTQSAGAVVLQIYGGQEAGNAVADVLYNRYSPTGRLPFTIPRVENERKFTEEQYPGVGGVVHYTEKLAIGYRWYDRTSVATGEGRSAGEDGEAAPTSSPQPAFYFGHGLTYTEFSYSDVSTHVPPREYAALVTASLVNVGSESGCELAQLYVSWPKGGLGADEPPAQLRGFERICLKAGQDAVINFEITLEALQLYDEDKGEWTVPSGEYEAFVAPCAGCLGAAAPVTFSIGTRASVVTRAEGAEASGGAPCRAGAVAAAQNAAAVAVM</sequence>
<dbReference type="InterPro" id="IPR036962">
    <property type="entry name" value="Glyco_hydro_3_N_sf"/>
</dbReference>
<dbReference type="GO" id="GO:0005576">
    <property type="term" value="C:extracellular region"/>
    <property type="evidence" value="ECO:0007669"/>
    <property type="project" value="UniProtKB-SubCell"/>
</dbReference>
<evidence type="ECO:0000256" key="3">
    <source>
        <dbReference type="ARBA" id="ARBA00005336"/>
    </source>
</evidence>
<evidence type="ECO:0000256" key="2">
    <source>
        <dbReference type="ARBA" id="ARBA00004613"/>
    </source>
</evidence>
<comment type="similarity">
    <text evidence="3 14">Belongs to the glycosyl hydrolase 3 family.</text>
</comment>
<protein>
    <recommendedName>
        <fullName evidence="10">Probable beta-glucosidase G</fullName>
        <ecNumber evidence="4">3.2.1.21</ecNumber>
    </recommendedName>
    <alternativeName>
        <fullName evidence="11">Beta-D-glucoside glucohydrolase G</fullName>
    </alternativeName>
    <alternativeName>
        <fullName evidence="12">Cellobiase G</fullName>
    </alternativeName>
    <alternativeName>
        <fullName evidence="13">Gentiobiase G</fullName>
    </alternativeName>
</protein>
<evidence type="ECO:0000256" key="6">
    <source>
        <dbReference type="ARBA" id="ARBA00022729"/>
    </source>
</evidence>
<dbReference type="Pfam" id="PF14310">
    <property type="entry name" value="Fn3-like"/>
    <property type="match status" value="1"/>
</dbReference>
<evidence type="ECO:0000256" key="4">
    <source>
        <dbReference type="ARBA" id="ARBA00012744"/>
    </source>
</evidence>
<evidence type="ECO:0000259" key="15">
    <source>
        <dbReference type="SMART" id="SM01217"/>
    </source>
</evidence>
<comment type="subcellular location">
    <subcellularLocation>
        <location evidence="2">Secreted</location>
    </subcellularLocation>
</comment>
<evidence type="ECO:0000256" key="14">
    <source>
        <dbReference type="RuleBase" id="RU361161"/>
    </source>
</evidence>
<evidence type="ECO:0000256" key="10">
    <source>
        <dbReference type="ARBA" id="ARBA00039579"/>
    </source>
</evidence>
<evidence type="ECO:0000256" key="9">
    <source>
        <dbReference type="ARBA" id="ARBA00024983"/>
    </source>
</evidence>
<evidence type="ECO:0000256" key="13">
    <source>
        <dbReference type="ARBA" id="ARBA00041808"/>
    </source>
</evidence>
<evidence type="ECO:0000313" key="16">
    <source>
        <dbReference type="EMBL" id="CAD8230957.1"/>
    </source>
</evidence>
<evidence type="ECO:0000256" key="11">
    <source>
        <dbReference type="ARBA" id="ARBA00041276"/>
    </source>
</evidence>
<evidence type="ECO:0000256" key="7">
    <source>
        <dbReference type="ARBA" id="ARBA00022801"/>
    </source>
</evidence>
<dbReference type="GO" id="GO:0009251">
    <property type="term" value="P:glucan catabolic process"/>
    <property type="evidence" value="ECO:0007669"/>
    <property type="project" value="TreeGrafter"/>
</dbReference>
<dbReference type="InterPro" id="IPR002772">
    <property type="entry name" value="Glyco_hydro_3_C"/>
</dbReference>
<evidence type="ECO:0000256" key="1">
    <source>
        <dbReference type="ARBA" id="ARBA00000448"/>
    </source>
</evidence>
<dbReference type="InterPro" id="IPR001764">
    <property type="entry name" value="Glyco_hydro_3_N"/>
</dbReference>
<dbReference type="SUPFAM" id="SSF51445">
    <property type="entry name" value="(Trans)glycosidases"/>
    <property type="match status" value="1"/>
</dbReference>
<dbReference type="AlphaFoldDB" id="A0A7R9TBI4"/>
<dbReference type="PANTHER" id="PTHR42715:SF12">
    <property type="entry name" value="BETA-GLUCOSIDASE G-RELATED"/>
    <property type="match status" value="1"/>
</dbReference>
<keyword evidence="5" id="KW-0964">Secreted</keyword>
<comment type="catalytic activity">
    <reaction evidence="1">
        <text>Hydrolysis of terminal, non-reducing beta-D-glucosyl residues with release of beta-D-glucose.</text>
        <dbReference type="EC" id="3.2.1.21"/>
    </reaction>
</comment>